<comment type="caution">
    <text evidence="2">The sequence shown here is derived from an EMBL/GenBank/DDBJ whole genome shotgun (WGS) entry which is preliminary data.</text>
</comment>
<organism evidence="2 3">
    <name type="scientific">Carnobacterium antarcticum</name>
    <dbReference type="NCBI Taxonomy" id="2126436"/>
    <lineage>
        <taxon>Bacteria</taxon>
        <taxon>Bacillati</taxon>
        <taxon>Bacillota</taxon>
        <taxon>Bacilli</taxon>
        <taxon>Lactobacillales</taxon>
        <taxon>Carnobacteriaceae</taxon>
        <taxon>Carnobacterium</taxon>
    </lineage>
</organism>
<dbReference type="GO" id="GO:0016757">
    <property type="term" value="F:glycosyltransferase activity"/>
    <property type="evidence" value="ECO:0007669"/>
    <property type="project" value="UniProtKB-KW"/>
</dbReference>
<feature type="transmembrane region" description="Helical" evidence="1">
    <location>
        <begin position="430"/>
        <end position="451"/>
    </location>
</feature>
<dbReference type="EMBL" id="JBHUFF010000009">
    <property type="protein sequence ID" value="MFD1799186.1"/>
    <property type="molecule type" value="Genomic_DNA"/>
</dbReference>
<protein>
    <submittedName>
        <fullName evidence="2">ArnT family glycosyltransferase</fullName>
        <ecNumber evidence="2">2.4.-.-</ecNumber>
    </submittedName>
</protein>
<feature type="transmembrane region" description="Helical" evidence="1">
    <location>
        <begin position="252"/>
        <end position="274"/>
    </location>
</feature>
<evidence type="ECO:0000256" key="1">
    <source>
        <dbReference type="SAM" id="Phobius"/>
    </source>
</evidence>
<sequence>MVKKLEQLSKTIIILSGIGAMIWIIGIAIFSPNLGNILSEFRSESTLNEIVIQNLTASIIAIFLIGCGFYISKVKISFKASNIIAVIESILFFIFLLWLFRYLGIQTPIDDGSFVLNIAKEVVETGKISGWYLAANPQNLFILFVYIFIDKVFGSFDHHTIYIIFSIMHAVSALLIYFSAKKLTNKPMASLIAMNLFMFTIQISLHVANIYTDTLSIFTSLIMVIFFVYFIQTKNFNKKIVYLTLSSIFLSISFFAKGLFLILFIAVVIALIVGLSGKEKWLVLIPIVTFLLLNVGWNKGIDALHLYEIDERGMPNTHYLFMGANAEYYFKDDGREHYRSAGGYNDNDLAFSKDLFWDQRMSKSIISKIHLELIKERWSSLSLTEALAFLNAKNATTWSSGDLKSTFSIKLAAEHNEVSSTLATSKGFNLYMQTIQMIYYFILLLVFIKMLIKRTGDLYSLLTCLFLVGMFLFLLLWEASPRYSMTIMSFIPILFPYLITTQKKTLK</sequence>
<keyword evidence="1" id="KW-0812">Transmembrane</keyword>
<dbReference type="RefSeq" id="WP_058918878.1">
    <property type="nucleotide sequence ID" value="NZ_JBHSQC010000004.1"/>
</dbReference>
<feature type="transmembrane region" description="Helical" evidence="1">
    <location>
        <begin position="458"/>
        <end position="477"/>
    </location>
</feature>
<feature type="transmembrane region" description="Helical" evidence="1">
    <location>
        <begin position="161"/>
        <end position="179"/>
    </location>
</feature>
<name>A0ABW4NN05_9LACT</name>
<keyword evidence="3" id="KW-1185">Reference proteome</keyword>
<feature type="transmembrane region" description="Helical" evidence="1">
    <location>
        <begin position="281"/>
        <end position="297"/>
    </location>
</feature>
<evidence type="ECO:0000313" key="3">
    <source>
        <dbReference type="Proteomes" id="UP001597285"/>
    </source>
</evidence>
<evidence type="ECO:0000313" key="2">
    <source>
        <dbReference type="EMBL" id="MFD1799186.1"/>
    </source>
</evidence>
<feature type="transmembrane region" description="Helical" evidence="1">
    <location>
        <begin position="191"/>
        <end position="208"/>
    </location>
</feature>
<feature type="transmembrane region" description="Helical" evidence="1">
    <location>
        <begin position="483"/>
        <end position="500"/>
    </location>
</feature>
<proteinExistence type="predicted"/>
<feature type="transmembrane region" description="Helical" evidence="1">
    <location>
        <begin position="83"/>
        <end position="103"/>
    </location>
</feature>
<keyword evidence="2" id="KW-0808">Transferase</keyword>
<feature type="transmembrane region" description="Helical" evidence="1">
    <location>
        <begin position="50"/>
        <end position="71"/>
    </location>
</feature>
<keyword evidence="1" id="KW-1133">Transmembrane helix</keyword>
<dbReference type="EC" id="2.4.-.-" evidence="2"/>
<accession>A0ABW4NN05</accession>
<feature type="transmembrane region" description="Helical" evidence="1">
    <location>
        <begin position="12"/>
        <end position="30"/>
    </location>
</feature>
<feature type="transmembrane region" description="Helical" evidence="1">
    <location>
        <begin position="215"/>
        <end position="232"/>
    </location>
</feature>
<dbReference type="Proteomes" id="UP001597285">
    <property type="component" value="Unassembled WGS sequence"/>
</dbReference>
<keyword evidence="1" id="KW-0472">Membrane</keyword>
<feature type="transmembrane region" description="Helical" evidence="1">
    <location>
        <begin position="130"/>
        <end position="149"/>
    </location>
</feature>
<reference evidence="3" key="1">
    <citation type="journal article" date="2019" name="Int. J. Syst. Evol. Microbiol.">
        <title>The Global Catalogue of Microorganisms (GCM) 10K type strain sequencing project: providing services to taxonomists for standard genome sequencing and annotation.</title>
        <authorList>
            <consortium name="The Broad Institute Genomics Platform"/>
            <consortium name="The Broad Institute Genome Sequencing Center for Infectious Disease"/>
            <person name="Wu L."/>
            <person name="Ma J."/>
        </authorList>
    </citation>
    <scope>NUCLEOTIDE SEQUENCE [LARGE SCALE GENOMIC DNA]</scope>
    <source>
        <strain evidence="3">KCTC 42143</strain>
    </source>
</reference>
<keyword evidence="2" id="KW-0328">Glycosyltransferase</keyword>
<gene>
    <name evidence="2" type="ORF">ACFSBK_04835</name>
</gene>